<evidence type="ECO:0000259" key="1">
    <source>
        <dbReference type="Pfam" id="PF01642"/>
    </source>
</evidence>
<dbReference type="PANTHER" id="PTHR48101">
    <property type="entry name" value="METHYLMALONYL-COA MUTASE, MITOCHONDRIAL-RELATED"/>
    <property type="match status" value="1"/>
</dbReference>
<dbReference type="AlphaFoldDB" id="A0A3D9H0M0"/>
<organism evidence="2 3">
    <name type="scientific">Winogradskyella eximia</name>
    <dbReference type="NCBI Taxonomy" id="262006"/>
    <lineage>
        <taxon>Bacteria</taxon>
        <taxon>Pseudomonadati</taxon>
        <taxon>Bacteroidota</taxon>
        <taxon>Flavobacteriia</taxon>
        <taxon>Flavobacteriales</taxon>
        <taxon>Flavobacteriaceae</taxon>
        <taxon>Winogradskyella</taxon>
    </lineage>
</organism>
<dbReference type="Proteomes" id="UP000256980">
    <property type="component" value="Unassembled WGS sequence"/>
</dbReference>
<dbReference type="Pfam" id="PF01642">
    <property type="entry name" value="MM_CoA_mutase"/>
    <property type="match status" value="1"/>
</dbReference>
<protein>
    <submittedName>
        <fullName evidence="2">Heterodimeric methylmalonyl-CoA mutase small subunit</fullName>
    </submittedName>
</protein>
<reference evidence="2 3" key="1">
    <citation type="submission" date="2018-07" db="EMBL/GenBank/DDBJ databases">
        <title>Genomic Encyclopedia of Type Strains, Phase III (KMG-III): the genomes of soil and plant-associated and newly described type strains.</title>
        <authorList>
            <person name="Whitman W."/>
        </authorList>
    </citation>
    <scope>NUCLEOTIDE SEQUENCE [LARGE SCALE GENOMIC DNA]</scope>
    <source>
        <strain evidence="2 3">CECT 7946</strain>
    </source>
</reference>
<dbReference type="SUPFAM" id="SSF51703">
    <property type="entry name" value="Cobalamin (vitamin B12)-dependent enzymes"/>
    <property type="match status" value="1"/>
</dbReference>
<keyword evidence="3" id="KW-1185">Reference proteome</keyword>
<feature type="domain" description="Methylmalonyl-CoA mutase alpha/beta chain catalytic" evidence="1">
    <location>
        <begin position="107"/>
        <end position="429"/>
    </location>
</feature>
<dbReference type="OrthoDB" id="9762378at2"/>
<dbReference type="RefSeq" id="WP_115818210.1">
    <property type="nucleotide sequence ID" value="NZ_QRDV01000007.1"/>
</dbReference>
<comment type="caution">
    <text evidence="2">The sequence shown here is derived from an EMBL/GenBank/DDBJ whole genome shotgun (WGS) entry which is preliminary data.</text>
</comment>
<dbReference type="GO" id="GO:0016866">
    <property type="term" value="F:intramolecular transferase activity"/>
    <property type="evidence" value="ECO:0007669"/>
    <property type="project" value="InterPro"/>
</dbReference>
<name>A0A3D9H0M0_9FLAO</name>
<sequence length="462" mass="52376">MSKSLFKDFEYVSSKAWKQKIQFDLRGADYNETLIWKTNEGINVKPFYHSDVFSELPEVSKSKATEWKISQSFAVTNAKTSNLKAIDAIHRGAENIVFNIESENISIEDLFKNIDLNAISIDITCDFLSASFIKNLSSVISSKTNHPQTYIHSDIIGNLAKTGNWYNNLKDDFNNFKSITNSTNHIGINLGLYQNAGATIIQQLGYGLAHVNEYLNHLDKIIEEESKPSLQVTFSIAVGSNYFFEIAKIRALRLLWATLASEYNINTNCRIIATPSKRNKTIYDYNVNMLRTTTESMSAILGGANVICNLSYDALFHNSNEFGERIARNQLLILKNESYFDKVNNPSDGAYYIESLTNQLSEKALSLFKDIEVNGGFLSQLKEGTIQRKIKESAAKEQADFDTEKLVLLGTNKHPNLTDKMANDLELSPFVKIKKRKTLIEPIIEKRLSENLEIKRLKEEKN</sequence>
<gene>
    <name evidence="2" type="ORF">DFQ10_107224</name>
</gene>
<dbReference type="GO" id="GO:0031419">
    <property type="term" value="F:cobalamin binding"/>
    <property type="evidence" value="ECO:0007669"/>
    <property type="project" value="InterPro"/>
</dbReference>
<dbReference type="PANTHER" id="PTHR48101:SF1">
    <property type="entry name" value="METHYLMALONYL-COA MUTASE, LARGE SUBUNIT"/>
    <property type="match status" value="1"/>
</dbReference>
<evidence type="ECO:0000313" key="2">
    <source>
        <dbReference type="EMBL" id="RED43035.1"/>
    </source>
</evidence>
<dbReference type="InterPro" id="IPR006099">
    <property type="entry name" value="MeMalonylCoA_mutase_a/b_cat"/>
</dbReference>
<proteinExistence type="predicted"/>
<evidence type="ECO:0000313" key="3">
    <source>
        <dbReference type="Proteomes" id="UP000256980"/>
    </source>
</evidence>
<dbReference type="EMBL" id="QRDV01000007">
    <property type="protein sequence ID" value="RED43035.1"/>
    <property type="molecule type" value="Genomic_DNA"/>
</dbReference>
<dbReference type="InterPro" id="IPR016176">
    <property type="entry name" value="Cbl-dep_enz_cat"/>
</dbReference>
<accession>A0A3D9H0M0</accession>
<dbReference type="CDD" id="cd03677">
    <property type="entry name" value="MM_CoA_mutase_beta"/>
    <property type="match status" value="1"/>
</dbReference>
<dbReference type="Gene3D" id="3.20.20.240">
    <property type="entry name" value="Methylmalonyl-CoA mutase"/>
    <property type="match status" value="1"/>
</dbReference>